<dbReference type="AlphaFoldDB" id="A0A1H3FM27"/>
<proteinExistence type="predicted"/>
<dbReference type="STRING" id="1122142.SAMN02910414_00294"/>
<reference evidence="2 3" key="1">
    <citation type="submission" date="2016-10" db="EMBL/GenBank/DDBJ databases">
        <authorList>
            <person name="de Groot N.N."/>
        </authorList>
    </citation>
    <scope>NUCLEOTIDE SEQUENCE [LARGE SCALE GENOMIC DNA]</scope>
    <source>
        <strain evidence="2 3">DSM 14045</strain>
    </source>
</reference>
<feature type="domain" description="CinA C-terminal" evidence="1">
    <location>
        <begin position="5"/>
        <end position="155"/>
    </location>
</feature>
<dbReference type="Proteomes" id="UP000183918">
    <property type="component" value="Unassembled WGS sequence"/>
</dbReference>
<organism evidence="2 3">
    <name type="scientific">Lachnobacterium bovis DSM 14045</name>
    <dbReference type="NCBI Taxonomy" id="1122142"/>
    <lineage>
        <taxon>Bacteria</taxon>
        <taxon>Bacillati</taxon>
        <taxon>Bacillota</taxon>
        <taxon>Clostridia</taxon>
        <taxon>Lachnospirales</taxon>
        <taxon>Lachnospiraceae</taxon>
        <taxon>Lachnobacterium</taxon>
    </lineage>
</organism>
<sequence>MLNKTYEKRLYEILKEKNWKLSTAESCTGGLVAATVVNISGISEFFEEGFITYSSRAKVNRIGVNPKVIDEYGVVSNETAEAMALAVAKTASSDCSISTTGVAGPNGGTREVPVGCICIGCSVKGKAYSEKVFFNGTRQEIRQQAAVEAIKYLVDKIEEVS</sequence>
<evidence type="ECO:0000313" key="3">
    <source>
        <dbReference type="Proteomes" id="UP000183918"/>
    </source>
</evidence>
<keyword evidence="3" id="KW-1185">Reference proteome</keyword>
<dbReference type="SUPFAM" id="SSF142433">
    <property type="entry name" value="CinA-like"/>
    <property type="match status" value="1"/>
</dbReference>
<dbReference type="NCBIfam" id="TIGR00199">
    <property type="entry name" value="PncC_domain"/>
    <property type="match status" value="1"/>
</dbReference>
<dbReference type="EMBL" id="FNPG01000005">
    <property type="protein sequence ID" value="SDX91935.1"/>
    <property type="molecule type" value="Genomic_DNA"/>
</dbReference>
<protein>
    <submittedName>
        <fullName evidence="2">Nicotinamide-nucleotide amidase</fullName>
    </submittedName>
</protein>
<name>A0A1H3FM27_9FIRM</name>
<dbReference type="Pfam" id="PF02464">
    <property type="entry name" value="CinA"/>
    <property type="match status" value="1"/>
</dbReference>
<accession>A0A1H3FM27</accession>
<dbReference type="InterPro" id="IPR036653">
    <property type="entry name" value="CinA-like_C"/>
</dbReference>
<dbReference type="RefSeq" id="WP_074715493.1">
    <property type="nucleotide sequence ID" value="NZ_FNPG01000005.1"/>
</dbReference>
<dbReference type="OrthoDB" id="9801454at2"/>
<dbReference type="InterPro" id="IPR008136">
    <property type="entry name" value="CinA_C"/>
</dbReference>
<evidence type="ECO:0000313" key="2">
    <source>
        <dbReference type="EMBL" id="SDX91935.1"/>
    </source>
</evidence>
<dbReference type="Gene3D" id="3.90.950.20">
    <property type="entry name" value="CinA-like"/>
    <property type="match status" value="1"/>
</dbReference>
<evidence type="ECO:0000259" key="1">
    <source>
        <dbReference type="Pfam" id="PF02464"/>
    </source>
</evidence>
<gene>
    <name evidence="2" type="ORF">SAMN02910414_00294</name>
</gene>